<keyword evidence="4" id="KW-1185">Reference proteome</keyword>
<dbReference type="InterPro" id="IPR047057">
    <property type="entry name" value="MerR_fam"/>
</dbReference>
<dbReference type="InterPro" id="IPR009061">
    <property type="entry name" value="DNA-bd_dom_put_sf"/>
</dbReference>
<dbReference type="GO" id="GO:0003677">
    <property type="term" value="F:DNA binding"/>
    <property type="evidence" value="ECO:0007669"/>
    <property type="project" value="UniProtKB-KW"/>
</dbReference>
<dbReference type="AlphaFoldDB" id="A0A370IA18"/>
<dbReference type="GO" id="GO:0003700">
    <property type="term" value="F:DNA-binding transcription factor activity"/>
    <property type="evidence" value="ECO:0007669"/>
    <property type="project" value="InterPro"/>
</dbReference>
<evidence type="ECO:0000256" key="1">
    <source>
        <dbReference type="ARBA" id="ARBA00023125"/>
    </source>
</evidence>
<evidence type="ECO:0000313" key="4">
    <source>
        <dbReference type="Proteomes" id="UP000254869"/>
    </source>
</evidence>
<gene>
    <name evidence="3" type="ORF">DFR76_103636</name>
</gene>
<organism evidence="3 4">
    <name type="scientific">Nocardia pseudobrasiliensis</name>
    <dbReference type="NCBI Taxonomy" id="45979"/>
    <lineage>
        <taxon>Bacteria</taxon>
        <taxon>Bacillati</taxon>
        <taxon>Actinomycetota</taxon>
        <taxon>Actinomycetes</taxon>
        <taxon>Mycobacteriales</taxon>
        <taxon>Nocardiaceae</taxon>
        <taxon>Nocardia</taxon>
    </lineage>
</organism>
<protein>
    <submittedName>
        <fullName evidence="3">DNA-binding transcriptional MerR regulator</fullName>
    </submittedName>
</protein>
<dbReference type="Gene3D" id="1.10.1660.10">
    <property type="match status" value="2"/>
</dbReference>
<dbReference type="Pfam" id="PF13411">
    <property type="entry name" value="MerR_1"/>
    <property type="match status" value="1"/>
</dbReference>
<keyword evidence="1 3" id="KW-0238">DNA-binding</keyword>
<feature type="domain" description="HTH merR-type" evidence="2">
    <location>
        <begin position="20"/>
        <end position="62"/>
    </location>
</feature>
<dbReference type="InterPro" id="IPR000551">
    <property type="entry name" value="MerR-type_HTH_dom"/>
</dbReference>
<dbReference type="SUPFAM" id="SSF46955">
    <property type="entry name" value="Putative DNA-binding domain"/>
    <property type="match status" value="2"/>
</dbReference>
<dbReference type="PANTHER" id="PTHR30204:SF93">
    <property type="entry name" value="HTH MERR-TYPE DOMAIN-CONTAINING PROTEIN"/>
    <property type="match status" value="1"/>
</dbReference>
<dbReference type="Pfam" id="PF00376">
    <property type="entry name" value="MerR"/>
    <property type="match status" value="1"/>
</dbReference>
<dbReference type="PANTHER" id="PTHR30204">
    <property type="entry name" value="REDOX-CYCLING DRUG-SENSING TRANSCRIPTIONAL ACTIVATOR SOXR"/>
    <property type="match status" value="1"/>
</dbReference>
<reference evidence="3 4" key="1">
    <citation type="submission" date="2018-07" db="EMBL/GenBank/DDBJ databases">
        <title>Genomic Encyclopedia of Type Strains, Phase IV (KMG-IV): sequencing the most valuable type-strain genomes for metagenomic binning, comparative biology and taxonomic classification.</title>
        <authorList>
            <person name="Goeker M."/>
        </authorList>
    </citation>
    <scope>NUCLEOTIDE SEQUENCE [LARGE SCALE GENOMIC DNA]</scope>
    <source>
        <strain evidence="3 4">DSM 44290</strain>
    </source>
</reference>
<sequence>MTESAHRSKHPAAEWRSIDLARLAGISTQQVRNYVDAAILPPVARTASGYRRFGDEHAAALRTYRALAAGYGPVVAREIMQAVHDENRSAALALVDAAHAALHDQRRALDATAEALETLAAEPTAAAERSGLRIGEVAKRLGVRTSALRLWESEGLLTPRREPGTRYRVFDPVDVRDARVVTVLRRGQHPFERIRQVLDELRRTGGSAALNAAIARRRAELTDRSLAMLAGSGQLHQYLSRHR</sequence>
<dbReference type="EMBL" id="QQBC01000003">
    <property type="protein sequence ID" value="RDI67565.1"/>
    <property type="molecule type" value="Genomic_DNA"/>
</dbReference>
<dbReference type="Proteomes" id="UP000254869">
    <property type="component" value="Unassembled WGS sequence"/>
</dbReference>
<proteinExistence type="predicted"/>
<dbReference type="STRING" id="1210086.GCA_001613105_05654"/>
<dbReference type="RefSeq" id="WP_068003973.1">
    <property type="nucleotide sequence ID" value="NZ_QQBC01000003.1"/>
</dbReference>
<feature type="domain" description="HTH merR-type" evidence="2">
    <location>
        <begin position="131"/>
        <end position="200"/>
    </location>
</feature>
<name>A0A370IA18_9NOCA</name>
<evidence type="ECO:0000313" key="3">
    <source>
        <dbReference type="EMBL" id="RDI67565.1"/>
    </source>
</evidence>
<dbReference type="SMART" id="SM00422">
    <property type="entry name" value="HTH_MERR"/>
    <property type="match status" value="2"/>
</dbReference>
<dbReference type="PROSITE" id="PS50937">
    <property type="entry name" value="HTH_MERR_2"/>
    <property type="match status" value="2"/>
</dbReference>
<comment type="caution">
    <text evidence="3">The sequence shown here is derived from an EMBL/GenBank/DDBJ whole genome shotgun (WGS) entry which is preliminary data.</text>
</comment>
<accession>A0A370IA18</accession>
<evidence type="ECO:0000259" key="2">
    <source>
        <dbReference type="PROSITE" id="PS50937"/>
    </source>
</evidence>